<dbReference type="AlphaFoldDB" id="A0A5C5V651"/>
<evidence type="ECO:0000256" key="2">
    <source>
        <dbReference type="SAM" id="Phobius"/>
    </source>
</evidence>
<keyword evidence="4" id="KW-1185">Reference proteome</keyword>
<name>A0A5C5V651_9BACT</name>
<dbReference type="OrthoDB" id="266044at2"/>
<proteinExistence type="predicted"/>
<feature type="region of interest" description="Disordered" evidence="1">
    <location>
        <begin position="75"/>
        <end position="116"/>
    </location>
</feature>
<dbReference type="Proteomes" id="UP000318878">
    <property type="component" value="Unassembled WGS sequence"/>
</dbReference>
<feature type="transmembrane region" description="Helical" evidence="2">
    <location>
        <begin position="120"/>
        <end position="141"/>
    </location>
</feature>
<dbReference type="RefSeq" id="WP_146432918.1">
    <property type="nucleotide sequence ID" value="NZ_SJPF01000003.1"/>
</dbReference>
<evidence type="ECO:0000256" key="1">
    <source>
        <dbReference type="SAM" id="MobiDB-lite"/>
    </source>
</evidence>
<feature type="region of interest" description="Disordered" evidence="1">
    <location>
        <begin position="274"/>
        <end position="307"/>
    </location>
</feature>
<feature type="region of interest" description="Disordered" evidence="1">
    <location>
        <begin position="171"/>
        <end position="261"/>
    </location>
</feature>
<comment type="caution">
    <text evidence="3">The sequence shown here is derived from an EMBL/GenBank/DDBJ whole genome shotgun (WGS) entry which is preliminary data.</text>
</comment>
<protein>
    <submittedName>
        <fullName evidence="3">Uncharacterized protein</fullName>
    </submittedName>
</protein>
<feature type="compositionally biased region" description="Basic and acidic residues" evidence="1">
    <location>
        <begin position="286"/>
        <end position="307"/>
    </location>
</feature>
<sequence>MLIANCPHCNDPIRIPGAADSSSRVRCPWCEETYLLADVFEHLPPLVDVLEGPGSQGEISVDSDADEYQLAGAPTAPDFNFKESSGTGASSPPPMARVEGRSASTARRPGKSGSNPAWEAFKVVGGGVFGIVIAMFAVMWISGDDKFHIVQYIPSFAYFTVPQELWTEEMKTAAGSKDEEASPGEAEPAEPKINTEPVKLDEPAPDAEDGQVSKAVDDGMSSLSAAFNEAKNRGEKPAPDLGKSDYVPPPEPPVVVKPSPKVDKQVAGELAKLTDEIGPIGAQLPAKEEPEPPKRREQNISLAPEDK</sequence>
<accession>A0A5C5V651</accession>
<evidence type="ECO:0000313" key="3">
    <source>
        <dbReference type="EMBL" id="TWT33232.1"/>
    </source>
</evidence>
<evidence type="ECO:0000313" key="4">
    <source>
        <dbReference type="Proteomes" id="UP000318878"/>
    </source>
</evidence>
<keyword evidence="2" id="KW-0812">Transmembrane</keyword>
<organism evidence="3 4">
    <name type="scientific">Blastopirellula retiformator</name>
    <dbReference type="NCBI Taxonomy" id="2527970"/>
    <lineage>
        <taxon>Bacteria</taxon>
        <taxon>Pseudomonadati</taxon>
        <taxon>Planctomycetota</taxon>
        <taxon>Planctomycetia</taxon>
        <taxon>Pirellulales</taxon>
        <taxon>Pirellulaceae</taxon>
        <taxon>Blastopirellula</taxon>
    </lineage>
</organism>
<feature type="compositionally biased region" description="Basic and acidic residues" evidence="1">
    <location>
        <begin position="171"/>
        <end position="180"/>
    </location>
</feature>
<gene>
    <name evidence="3" type="ORF">Enr8_30570</name>
</gene>
<keyword evidence="2" id="KW-0472">Membrane</keyword>
<reference evidence="3 4" key="1">
    <citation type="submission" date="2019-02" db="EMBL/GenBank/DDBJ databases">
        <title>Deep-cultivation of Planctomycetes and their phenomic and genomic characterization uncovers novel biology.</title>
        <authorList>
            <person name="Wiegand S."/>
            <person name="Jogler M."/>
            <person name="Boedeker C."/>
            <person name="Pinto D."/>
            <person name="Vollmers J."/>
            <person name="Rivas-Marin E."/>
            <person name="Kohn T."/>
            <person name="Peeters S.H."/>
            <person name="Heuer A."/>
            <person name="Rast P."/>
            <person name="Oberbeckmann S."/>
            <person name="Bunk B."/>
            <person name="Jeske O."/>
            <person name="Meyerdierks A."/>
            <person name="Storesund J.E."/>
            <person name="Kallscheuer N."/>
            <person name="Luecker S."/>
            <person name="Lage O.M."/>
            <person name="Pohl T."/>
            <person name="Merkel B.J."/>
            <person name="Hornburger P."/>
            <person name="Mueller R.-W."/>
            <person name="Bruemmer F."/>
            <person name="Labrenz M."/>
            <person name="Spormann A.M."/>
            <person name="Op Den Camp H."/>
            <person name="Overmann J."/>
            <person name="Amann R."/>
            <person name="Jetten M.S.M."/>
            <person name="Mascher T."/>
            <person name="Medema M.H."/>
            <person name="Devos D.P."/>
            <person name="Kaster A.-K."/>
            <person name="Ovreas L."/>
            <person name="Rohde M."/>
            <person name="Galperin M.Y."/>
            <person name="Jogler C."/>
        </authorList>
    </citation>
    <scope>NUCLEOTIDE SEQUENCE [LARGE SCALE GENOMIC DNA]</scope>
    <source>
        <strain evidence="3 4">Enr8</strain>
    </source>
</reference>
<dbReference type="EMBL" id="SJPF01000003">
    <property type="protein sequence ID" value="TWT33232.1"/>
    <property type="molecule type" value="Genomic_DNA"/>
</dbReference>
<keyword evidence="2" id="KW-1133">Transmembrane helix</keyword>